<name>A0ABD3EU10_9STRA</name>
<evidence type="ECO:0000313" key="3">
    <source>
        <dbReference type="Proteomes" id="UP001632037"/>
    </source>
</evidence>
<dbReference type="Gene3D" id="3.50.4.10">
    <property type="entry name" value="Hepatocyte Growth Factor"/>
    <property type="match status" value="1"/>
</dbReference>
<reference evidence="2 3" key="1">
    <citation type="submission" date="2024-09" db="EMBL/GenBank/DDBJ databases">
        <title>Genome sequencing and assembly of Phytophthora oleae, isolate VK10A, causative agent of rot of olive drupes.</title>
        <authorList>
            <person name="Conti Taguali S."/>
            <person name="Riolo M."/>
            <person name="La Spada F."/>
            <person name="Cacciola S.O."/>
            <person name="Dionisio G."/>
        </authorList>
    </citation>
    <scope>NUCLEOTIDE SEQUENCE [LARGE SCALE GENOMIC DNA]</scope>
    <source>
        <strain evidence="2 3">VK10A</strain>
    </source>
</reference>
<dbReference type="AlphaFoldDB" id="A0ABD3EU10"/>
<evidence type="ECO:0000313" key="2">
    <source>
        <dbReference type="EMBL" id="KAL3657530.1"/>
    </source>
</evidence>
<keyword evidence="1" id="KW-0732">Signal</keyword>
<evidence type="ECO:0000256" key="1">
    <source>
        <dbReference type="SAM" id="SignalP"/>
    </source>
</evidence>
<dbReference type="EMBL" id="JBIMZQ010000063">
    <property type="protein sequence ID" value="KAL3657530.1"/>
    <property type="molecule type" value="Genomic_DNA"/>
</dbReference>
<gene>
    <name evidence="2" type="ORF">V7S43_017497</name>
</gene>
<proteinExistence type="predicted"/>
<sequence length="272" mass="30043">MLVPLLLWLAVPVDLAQAWMRGSEGRAQWDYECRFEGLDLLSLESEPSSRCAELCLTEESCSHWTWASEGGGTCELKQGATNGVLPHARYLCGFLPTRFAPDESEAFDLGLRLPEEWEEDDGITDKEVETALRMLNSFRMKRRKAKLTLDARLVLSANELATTCRDVPFTISMEHGEGYEFFPALSTSLTPRGFTGEVHTVSVAAPSDSSVKHAIEWWTGGIDPKTGTKPFFLDDVAVVGFAKSTDRLCKADDNGISNSPGMVWTLLLAKSD</sequence>
<evidence type="ECO:0008006" key="4">
    <source>
        <dbReference type="Google" id="ProtNLM"/>
    </source>
</evidence>
<comment type="caution">
    <text evidence="2">The sequence shown here is derived from an EMBL/GenBank/DDBJ whole genome shotgun (WGS) entry which is preliminary data.</text>
</comment>
<keyword evidence="3" id="KW-1185">Reference proteome</keyword>
<protein>
    <recommendedName>
        <fullName evidence="4">Apple domain-containing protein</fullName>
    </recommendedName>
</protein>
<feature type="chain" id="PRO_5044861078" description="Apple domain-containing protein" evidence="1">
    <location>
        <begin position="19"/>
        <end position="272"/>
    </location>
</feature>
<dbReference type="Proteomes" id="UP001632037">
    <property type="component" value="Unassembled WGS sequence"/>
</dbReference>
<accession>A0ABD3EU10</accession>
<organism evidence="2 3">
    <name type="scientific">Phytophthora oleae</name>
    <dbReference type="NCBI Taxonomy" id="2107226"/>
    <lineage>
        <taxon>Eukaryota</taxon>
        <taxon>Sar</taxon>
        <taxon>Stramenopiles</taxon>
        <taxon>Oomycota</taxon>
        <taxon>Peronosporomycetes</taxon>
        <taxon>Peronosporales</taxon>
        <taxon>Peronosporaceae</taxon>
        <taxon>Phytophthora</taxon>
    </lineage>
</organism>
<feature type="signal peptide" evidence="1">
    <location>
        <begin position="1"/>
        <end position="18"/>
    </location>
</feature>